<reference evidence="1 2" key="1">
    <citation type="journal article" date="2024" name="J Genomics">
        <title>Draft genome sequencing and assembly of Favolaschia claudopus CIRM-BRFM 2984 isolated from oak limbs.</title>
        <authorList>
            <person name="Navarro D."/>
            <person name="Drula E."/>
            <person name="Chaduli D."/>
            <person name="Cazenave R."/>
            <person name="Ahrendt S."/>
            <person name="Wang J."/>
            <person name="Lipzen A."/>
            <person name="Daum C."/>
            <person name="Barry K."/>
            <person name="Grigoriev I.V."/>
            <person name="Favel A."/>
            <person name="Rosso M.N."/>
            <person name="Martin F."/>
        </authorList>
    </citation>
    <scope>NUCLEOTIDE SEQUENCE [LARGE SCALE GENOMIC DNA]</scope>
    <source>
        <strain evidence="1 2">CIRM-BRFM 2984</strain>
    </source>
</reference>
<sequence>ECLGADFTWNYGWVLHSYPSTIHRPGSRFNPGYTLLSVDVTASVLRVRSRYCTGKRGTHHTSCTSCLGLGPDLNAVHASSWAQQSAGQKPVDRLSRNQLAQKLDVVNNKLRKEGMKRVNERKYLARSRQKVNAFRELVDIISSNEVPGLPRLLSTAKKEGWGVEKVCSKASLAVEGKYHPRNYTALEMDLAILVYELGGGSALYALNKSPISLPSRHTIAAQRRNISLHMTLS</sequence>
<dbReference type="AlphaFoldDB" id="A0AAW0AIH2"/>
<name>A0AAW0AIH2_9AGAR</name>
<accession>A0AAW0AIH2</accession>
<protein>
    <submittedName>
        <fullName evidence="1">Uncharacterized protein</fullName>
    </submittedName>
</protein>
<feature type="non-terminal residue" evidence="1">
    <location>
        <position position="1"/>
    </location>
</feature>
<gene>
    <name evidence="1" type="ORF">R3P38DRAFT_2550112</name>
</gene>
<organism evidence="1 2">
    <name type="scientific">Favolaschia claudopus</name>
    <dbReference type="NCBI Taxonomy" id="2862362"/>
    <lineage>
        <taxon>Eukaryota</taxon>
        <taxon>Fungi</taxon>
        <taxon>Dikarya</taxon>
        <taxon>Basidiomycota</taxon>
        <taxon>Agaricomycotina</taxon>
        <taxon>Agaricomycetes</taxon>
        <taxon>Agaricomycetidae</taxon>
        <taxon>Agaricales</taxon>
        <taxon>Marasmiineae</taxon>
        <taxon>Mycenaceae</taxon>
        <taxon>Favolaschia</taxon>
    </lineage>
</organism>
<dbReference type="Proteomes" id="UP001362999">
    <property type="component" value="Unassembled WGS sequence"/>
</dbReference>
<evidence type="ECO:0000313" key="1">
    <source>
        <dbReference type="EMBL" id="KAK7012485.1"/>
    </source>
</evidence>
<comment type="caution">
    <text evidence="1">The sequence shown here is derived from an EMBL/GenBank/DDBJ whole genome shotgun (WGS) entry which is preliminary data.</text>
</comment>
<proteinExistence type="predicted"/>
<evidence type="ECO:0000313" key="2">
    <source>
        <dbReference type="Proteomes" id="UP001362999"/>
    </source>
</evidence>
<dbReference type="EMBL" id="JAWWNJ010000065">
    <property type="protein sequence ID" value="KAK7012485.1"/>
    <property type="molecule type" value="Genomic_DNA"/>
</dbReference>
<keyword evidence="2" id="KW-1185">Reference proteome</keyword>